<feature type="signal peptide" evidence="1">
    <location>
        <begin position="1"/>
        <end position="26"/>
    </location>
</feature>
<reference evidence="2 3" key="1">
    <citation type="journal article" date="2014" name="Proc. Natl. Acad. Sci. U.S.A.">
        <title>Trajectory and genomic determinants of fungal-pathogen speciation and host adaptation.</title>
        <authorList>
            <person name="Hu X."/>
            <person name="Xiao G."/>
            <person name="Zheng P."/>
            <person name="Shang Y."/>
            <person name="Su Y."/>
            <person name="Zhang X."/>
            <person name="Liu X."/>
            <person name="Zhan S."/>
            <person name="St Leger R.J."/>
            <person name="Wang C."/>
        </authorList>
    </citation>
    <scope>NUCLEOTIDE SEQUENCE [LARGE SCALE GENOMIC DNA]</scope>
    <source>
        <strain evidence="2 3">ARSEF 977</strain>
    </source>
</reference>
<evidence type="ECO:0000313" key="3">
    <source>
        <dbReference type="Proteomes" id="UP000031192"/>
    </source>
</evidence>
<sequence length="147" mass="15971">MRGKPSRSGWTGSSLLMLVQEYFVAADSDLRRLMESQTGRLMGSRWRSPQVALAATVILKIYKPALCAKNGRIAASFLESTGWTVCTGAGSIICSRELRNGPIWGDDQLMLLYRLAVHPGTSLTARAHTKVDRRPAGGKMAAKSSMS</sequence>
<proteinExistence type="predicted"/>
<dbReference type="HOGENOM" id="CLU_1768538_0_0_1"/>
<accession>A0A0B4GL99</accession>
<dbReference type="Proteomes" id="UP000031192">
    <property type="component" value="Unassembled WGS sequence"/>
</dbReference>
<dbReference type="AlphaFoldDB" id="A0A0B4GL99"/>
<gene>
    <name evidence="2" type="ORF">MGU_09356</name>
</gene>
<comment type="caution">
    <text evidence="2">The sequence shown here is derived from an EMBL/GenBank/DDBJ whole genome shotgun (WGS) entry which is preliminary data.</text>
</comment>
<keyword evidence="1" id="KW-0732">Signal</keyword>
<protein>
    <submittedName>
        <fullName evidence="2">Uncharacterized protein</fullName>
    </submittedName>
</protein>
<organism evidence="2 3">
    <name type="scientific">Metarhizium guizhouense (strain ARSEF 977)</name>
    <dbReference type="NCBI Taxonomy" id="1276136"/>
    <lineage>
        <taxon>Eukaryota</taxon>
        <taxon>Fungi</taxon>
        <taxon>Dikarya</taxon>
        <taxon>Ascomycota</taxon>
        <taxon>Pezizomycotina</taxon>
        <taxon>Sordariomycetes</taxon>
        <taxon>Hypocreomycetidae</taxon>
        <taxon>Hypocreales</taxon>
        <taxon>Clavicipitaceae</taxon>
        <taxon>Metarhizium</taxon>
    </lineage>
</organism>
<name>A0A0B4GL99_METGA</name>
<dbReference type="EMBL" id="AZNH01000061">
    <property type="protein sequence ID" value="KID83358.1"/>
    <property type="molecule type" value="Genomic_DNA"/>
</dbReference>
<feature type="chain" id="PRO_5002088880" evidence="1">
    <location>
        <begin position="27"/>
        <end position="147"/>
    </location>
</feature>
<evidence type="ECO:0000313" key="2">
    <source>
        <dbReference type="EMBL" id="KID83358.1"/>
    </source>
</evidence>
<evidence type="ECO:0000256" key="1">
    <source>
        <dbReference type="SAM" id="SignalP"/>
    </source>
</evidence>
<keyword evidence="3" id="KW-1185">Reference proteome</keyword>